<dbReference type="GO" id="GO:0005975">
    <property type="term" value="P:carbohydrate metabolic process"/>
    <property type="evidence" value="ECO:0007669"/>
    <property type="project" value="InterPro"/>
</dbReference>
<reference evidence="3 4" key="1">
    <citation type="submission" date="2018-06" db="EMBL/GenBank/DDBJ databases">
        <title>Genomic Encyclopedia of Archaeal and Bacterial Type Strains, Phase II (KMG-II): from individual species to whole genera.</title>
        <authorList>
            <person name="Goeker M."/>
        </authorList>
    </citation>
    <scope>NUCLEOTIDE SEQUENCE [LARGE SCALE GENOMIC DNA]</scope>
    <source>
        <strain evidence="3 4">DSM 22011</strain>
    </source>
</reference>
<dbReference type="EMBL" id="QLMG01000008">
    <property type="protein sequence ID" value="RAK19714.1"/>
    <property type="molecule type" value="Genomic_DNA"/>
</dbReference>
<dbReference type="Pfam" id="PF07221">
    <property type="entry name" value="GlcNAc_2-epim"/>
    <property type="match status" value="1"/>
</dbReference>
<comment type="similarity">
    <text evidence="1">Belongs to the N-acylglucosamine 2-epimerase family.</text>
</comment>
<sequence>MTTTASPHIGATDAPGFWLDDPQHRDWLRQDARRQLDFFHASLGADGWIEQLDRAGQPRPGAPQELHAVTRLVHSYALGKQVGDTQADAMIDAGMQALWTRHRDTIHGGYLWAVDRSGVVDDVKLAYGHVFVLLAAASAKQVGHPDADRLLADIRDVLDTRYWDDKAGLLRDEFARDWTPFSTYRGMNANMHGVEALLTAYEATGQAEFLHRAGRILDFFTARMAPAHGWRLPEHYTQDWRVDPTYAGNPMFRPAGTTPGHSLELGRLLIQHWDLDGRRDQHAPSRARRLIEQALADAWREDGGFVYTLDAEGGHAIRDRYWWPVCEGIGAMAALIKLDRQPSDEQWYRRLWLHAALRHVDVRRGGWFPEIDESGAPCEIQFTGKPDIYHSLQAALFPLEPGLSRIAPKRFDRG</sequence>
<dbReference type="PANTHER" id="PTHR15108">
    <property type="entry name" value="N-ACYLGLUCOSAMINE-2-EPIMERASE"/>
    <property type="match status" value="1"/>
</dbReference>
<comment type="caution">
    <text evidence="3">The sequence shown here is derived from an EMBL/GenBank/DDBJ whole genome shotgun (WGS) entry which is preliminary data.</text>
</comment>
<evidence type="ECO:0000256" key="2">
    <source>
        <dbReference type="ARBA" id="ARBA00023235"/>
    </source>
</evidence>
<organism evidence="3 4">
    <name type="scientific">Salipiger aestuarii</name>
    <dbReference type="NCBI Taxonomy" id="568098"/>
    <lineage>
        <taxon>Bacteria</taxon>
        <taxon>Pseudomonadati</taxon>
        <taxon>Pseudomonadota</taxon>
        <taxon>Alphaproteobacteria</taxon>
        <taxon>Rhodobacterales</taxon>
        <taxon>Roseobacteraceae</taxon>
        <taxon>Salipiger</taxon>
    </lineage>
</organism>
<accession>A0A327YFR3</accession>
<keyword evidence="4" id="KW-1185">Reference proteome</keyword>
<dbReference type="InterPro" id="IPR008928">
    <property type="entry name" value="6-hairpin_glycosidase_sf"/>
</dbReference>
<dbReference type="OrthoDB" id="9806359at2"/>
<dbReference type="InterPro" id="IPR010819">
    <property type="entry name" value="AGE/CE"/>
</dbReference>
<dbReference type="SUPFAM" id="SSF48208">
    <property type="entry name" value="Six-hairpin glycosidases"/>
    <property type="match status" value="1"/>
</dbReference>
<evidence type="ECO:0000313" key="4">
    <source>
        <dbReference type="Proteomes" id="UP000249165"/>
    </source>
</evidence>
<dbReference type="Gene3D" id="1.50.10.10">
    <property type="match status" value="1"/>
</dbReference>
<dbReference type="GO" id="GO:0016853">
    <property type="term" value="F:isomerase activity"/>
    <property type="evidence" value="ECO:0007669"/>
    <property type="project" value="UniProtKB-KW"/>
</dbReference>
<evidence type="ECO:0000256" key="1">
    <source>
        <dbReference type="ARBA" id="ARBA00008558"/>
    </source>
</evidence>
<dbReference type="RefSeq" id="WP_111549997.1">
    <property type="nucleotide sequence ID" value="NZ_LIGK01000008.1"/>
</dbReference>
<dbReference type="AlphaFoldDB" id="A0A327YFR3"/>
<dbReference type="Proteomes" id="UP000249165">
    <property type="component" value="Unassembled WGS sequence"/>
</dbReference>
<gene>
    <name evidence="3" type="ORF">ATI53_100896</name>
</gene>
<proteinExistence type="inferred from homology"/>
<keyword evidence="2" id="KW-0413">Isomerase</keyword>
<dbReference type="InterPro" id="IPR012341">
    <property type="entry name" value="6hp_glycosidase-like_sf"/>
</dbReference>
<evidence type="ECO:0000313" key="3">
    <source>
        <dbReference type="EMBL" id="RAK19714.1"/>
    </source>
</evidence>
<protein>
    <submittedName>
        <fullName evidence="3">Mannose/cellobiose epimerase-like protein (N-acyl-D-glucosamine 2-epimerase family)</fullName>
    </submittedName>
</protein>
<name>A0A327YFR3_9RHOB</name>